<dbReference type="AlphaFoldDB" id="A0A2K1Y766"/>
<keyword evidence="4" id="KW-0964">Secreted</keyword>
<dbReference type="EMBL" id="CM009301">
    <property type="protein sequence ID" value="PNT08873.1"/>
    <property type="molecule type" value="Genomic_DNA"/>
</dbReference>
<evidence type="ECO:0000313" key="10">
    <source>
        <dbReference type="Proteomes" id="UP000006729"/>
    </source>
</evidence>
<evidence type="ECO:0000256" key="6">
    <source>
        <dbReference type="ARBA" id="ARBA00023295"/>
    </source>
</evidence>
<accession>A0A2K1Y766</accession>
<dbReference type="GO" id="GO:0071555">
    <property type="term" value="P:cell wall organization"/>
    <property type="evidence" value="ECO:0007669"/>
    <property type="project" value="UniProtKB-KW"/>
</dbReference>
<dbReference type="InParanoid" id="A0A2K1Y766"/>
<dbReference type="Proteomes" id="UP000006729">
    <property type="component" value="Chromosome 12"/>
</dbReference>
<comment type="similarity">
    <text evidence="2 8">Belongs to the glycosyl hydrolase 28 family.</text>
</comment>
<evidence type="ECO:0000256" key="1">
    <source>
        <dbReference type="ARBA" id="ARBA00004191"/>
    </source>
</evidence>
<name>A0A2K1Y766_POPTR</name>
<proteinExistence type="inferred from homology"/>
<keyword evidence="10" id="KW-1185">Reference proteome</keyword>
<evidence type="ECO:0000313" key="9">
    <source>
        <dbReference type="EMBL" id="PNT08873.1"/>
    </source>
</evidence>
<dbReference type="InterPro" id="IPR011050">
    <property type="entry name" value="Pectin_lyase_fold/virulence"/>
</dbReference>
<evidence type="ECO:0000256" key="5">
    <source>
        <dbReference type="ARBA" id="ARBA00022801"/>
    </source>
</evidence>
<organism evidence="9 10">
    <name type="scientific">Populus trichocarpa</name>
    <name type="common">Western balsam poplar</name>
    <name type="synonym">Populus balsamifera subsp. trichocarpa</name>
    <dbReference type="NCBI Taxonomy" id="3694"/>
    <lineage>
        <taxon>Eukaryota</taxon>
        <taxon>Viridiplantae</taxon>
        <taxon>Streptophyta</taxon>
        <taxon>Embryophyta</taxon>
        <taxon>Tracheophyta</taxon>
        <taxon>Spermatophyta</taxon>
        <taxon>Magnoliopsida</taxon>
        <taxon>eudicotyledons</taxon>
        <taxon>Gunneridae</taxon>
        <taxon>Pentapetalae</taxon>
        <taxon>rosids</taxon>
        <taxon>fabids</taxon>
        <taxon>Malpighiales</taxon>
        <taxon>Salicaceae</taxon>
        <taxon>Saliceae</taxon>
        <taxon>Populus</taxon>
    </lineage>
</organism>
<protein>
    <submittedName>
        <fullName evidence="9">Uncharacterized protein</fullName>
    </submittedName>
</protein>
<dbReference type="GO" id="GO:0004650">
    <property type="term" value="F:polygalacturonase activity"/>
    <property type="evidence" value="ECO:0007669"/>
    <property type="project" value="InterPro"/>
</dbReference>
<dbReference type="GO" id="GO:0005975">
    <property type="term" value="P:carbohydrate metabolic process"/>
    <property type="evidence" value="ECO:0007669"/>
    <property type="project" value="InterPro"/>
</dbReference>
<evidence type="ECO:0000256" key="4">
    <source>
        <dbReference type="ARBA" id="ARBA00022525"/>
    </source>
</evidence>
<sequence>MFGPSSAPSARKAILNGTANVNITQVFCGPGHGIGAGSMGENTSLDKKDILVGLTVRNCTFANTSDGVRIKTWESPHEGVASGFTYEDITMDGVQHPINIDQHYCPFPLCDTRTPSHIQLKILYTITLGVTSKLRTAVSLNCSSVHPCENIVLTDINLVYKGKEGPAIALCSNIHGSLSGIQKPPSCLR</sequence>
<dbReference type="InterPro" id="IPR012334">
    <property type="entry name" value="Pectin_lyas_fold"/>
</dbReference>
<evidence type="ECO:0000256" key="8">
    <source>
        <dbReference type="RuleBase" id="RU361169"/>
    </source>
</evidence>
<comment type="subcellular location">
    <subcellularLocation>
        <location evidence="1">Secreted</location>
        <location evidence="1">Cell wall</location>
    </subcellularLocation>
</comment>
<dbReference type="Pfam" id="PF00295">
    <property type="entry name" value="Glyco_hydro_28"/>
    <property type="match status" value="1"/>
</dbReference>
<keyword evidence="5 8" id="KW-0378">Hydrolase</keyword>
<dbReference type="InterPro" id="IPR000743">
    <property type="entry name" value="Glyco_hydro_28"/>
</dbReference>
<gene>
    <name evidence="9" type="ORF">POPTR_012G013600</name>
</gene>
<dbReference type="SUPFAM" id="SSF51126">
    <property type="entry name" value="Pectin lyase-like"/>
    <property type="match status" value="1"/>
</dbReference>
<evidence type="ECO:0000256" key="2">
    <source>
        <dbReference type="ARBA" id="ARBA00008834"/>
    </source>
</evidence>
<reference evidence="9 10" key="1">
    <citation type="journal article" date="2006" name="Science">
        <title>The genome of black cottonwood, Populus trichocarpa (Torr. &amp; Gray).</title>
        <authorList>
            <person name="Tuskan G.A."/>
            <person name="Difazio S."/>
            <person name="Jansson S."/>
            <person name="Bohlmann J."/>
            <person name="Grigoriev I."/>
            <person name="Hellsten U."/>
            <person name="Putnam N."/>
            <person name="Ralph S."/>
            <person name="Rombauts S."/>
            <person name="Salamov A."/>
            <person name="Schein J."/>
            <person name="Sterck L."/>
            <person name="Aerts A."/>
            <person name="Bhalerao R.R."/>
            <person name="Bhalerao R.P."/>
            <person name="Blaudez D."/>
            <person name="Boerjan W."/>
            <person name="Brun A."/>
            <person name="Brunner A."/>
            <person name="Busov V."/>
            <person name="Campbell M."/>
            <person name="Carlson J."/>
            <person name="Chalot M."/>
            <person name="Chapman J."/>
            <person name="Chen G.L."/>
            <person name="Cooper D."/>
            <person name="Coutinho P.M."/>
            <person name="Couturier J."/>
            <person name="Covert S."/>
            <person name="Cronk Q."/>
            <person name="Cunningham R."/>
            <person name="Davis J."/>
            <person name="Degroeve S."/>
            <person name="Dejardin A."/>
            <person name="Depamphilis C."/>
            <person name="Detter J."/>
            <person name="Dirks B."/>
            <person name="Dubchak I."/>
            <person name="Duplessis S."/>
            <person name="Ehlting J."/>
            <person name="Ellis B."/>
            <person name="Gendler K."/>
            <person name="Goodstein D."/>
            <person name="Gribskov M."/>
            <person name="Grimwood J."/>
            <person name="Groover A."/>
            <person name="Gunter L."/>
            <person name="Hamberger B."/>
            <person name="Heinze B."/>
            <person name="Helariutta Y."/>
            <person name="Henrissat B."/>
            <person name="Holligan D."/>
            <person name="Holt R."/>
            <person name="Huang W."/>
            <person name="Islam-Faridi N."/>
            <person name="Jones S."/>
            <person name="Jones-Rhoades M."/>
            <person name="Jorgensen R."/>
            <person name="Joshi C."/>
            <person name="Kangasjarvi J."/>
            <person name="Karlsson J."/>
            <person name="Kelleher C."/>
            <person name="Kirkpatrick R."/>
            <person name="Kirst M."/>
            <person name="Kohler A."/>
            <person name="Kalluri U."/>
            <person name="Larimer F."/>
            <person name="Leebens-Mack J."/>
            <person name="Leple J.C."/>
            <person name="Locascio P."/>
            <person name="Lou Y."/>
            <person name="Lucas S."/>
            <person name="Martin F."/>
            <person name="Montanini B."/>
            <person name="Napoli C."/>
            <person name="Nelson D.R."/>
            <person name="Nelson C."/>
            <person name="Nieminen K."/>
            <person name="Nilsson O."/>
            <person name="Pereda V."/>
            <person name="Peter G."/>
            <person name="Philippe R."/>
            <person name="Pilate G."/>
            <person name="Poliakov A."/>
            <person name="Razumovskaya J."/>
            <person name="Richardson P."/>
            <person name="Rinaldi C."/>
            <person name="Ritland K."/>
            <person name="Rouze P."/>
            <person name="Ryaboy D."/>
            <person name="Schmutz J."/>
            <person name="Schrader J."/>
            <person name="Segerman B."/>
            <person name="Shin H."/>
            <person name="Siddiqui A."/>
            <person name="Sterky F."/>
            <person name="Terry A."/>
            <person name="Tsai C.J."/>
            <person name="Uberbacher E."/>
            <person name="Unneberg P."/>
            <person name="Vahala J."/>
            <person name="Wall K."/>
            <person name="Wessler S."/>
            <person name="Yang G."/>
            <person name="Yin T."/>
            <person name="Douglas C."/>
            <person name="Marra M."/>
            <person name="Sandberg G."/>
            <person name="Van de Peer Y."/>
            <person name="Rokhsar D."/>
        </authorList>
    </citation>
    <scope>NUCLEOTIDE SEQUENCE [LARGE SCALE GENOMIC DNA]</scope>
    <source>
        <strain evidence="10">cv. Nisqually</strain>
    </source>
</reference>
<evidence type="ECO:0000256" key="3">
    <source>
        <dbReference type="ARBA" id="ARBA00022512"/>
    </source>
</evidence>
<dbReference type="PANTHER" id="PTHR31375">
    <property type="match status" value="1"/>
</dbReference>
<keyword evidence="3" id="KW-0134">Cell wall</keyword>
<evidence type="ECO:0000256" key="7">
    <source>
        <dbReference type="ARBA" id="ARBA00023316"/>
    </source>
</evidence>
<keyword evidence="7" id="KW-0961">Cell wall biogenesis/degradation</keyword>
<keyword evidence="6 8" id="KW-0326">Glycosidase</keyword>
<dbReference type="Gene3D" id="2.160.20.10">
    <property type="entry name" value="Single-stranded right-handed beta-helix, Pectin lyase-like"/>
    <property type="match status" value="1"/>
</dbReference>